<keyword evidence="1 4" id="KW-0328">Glycosyltransferase</keyword>
<evidence type="ECO:0000259" key="3">
    <source>
        <dbReference type="Pfam" id="PF00535"/>
    </source>
</evidence>
<name>A0A564UW16_9FIRM</name>
<dbReference type="AlphaFoldDB" id="A0A564UW16"/>
<evidence type="ECO:0000313" key="4">
    <source>
        <dbReference type="EMBL" id="VUX23648.1"/>
    </source>
</evidence>
<dbReference type="GO" id="GO:0016757">
    <property type="term" value="F:glycosyltransferase activity"/>
    <property type="evidence" value="ECO:0007669"/>
    <property type="project" value="UniProtKB-KW"/>
</dbReference>
<dbReference type="CDD" id="cd00761">
    <property type="entry name" value="Glyco_tranf_GTA_type"/>
    <property type="match status" value="1"/>
</dbReference>
<feature type="domain" description="Glycosyltransferase 2-like" evidence="3">
    <location>
        <begin position="9"/>
        <end position="143"/>
    </location>
</feature>
<dbReference type="SUPFAM" id="SSF53448">
    <property type="entry name" value="Nucleotide-diphospho-sugar transferases"/>
    <property type="match status" value="1"/>
</dbReference>
<gene>
    <name evidence="4" type="primary">epsJ_5</name>
    <name evidence="4" type="ORF">DLSSTS7063_03253</name>
</gene>
<dbReference type="InterPro" id="IPR029044">
    <property type="entry name" value="Nucleotide-diphossugar_trans"/>
</dbReference>
<evidence type="ECO:0000256" key="1">
    <source>
        <dbReference type="ARBA" id="ARBA00022676"/>
    </source>
</evidence>
<dbReference type="Gene3D" id="3.90.550.10">
    <property type="entry name" value="Spore Coat Polysaccharide Biosynthesis Protein SpsA, Chain A"/>
    <property type="match status" value="1"/>
</dbReference>
<sequence length="334" mass="39286">MKYSSPYISIIVPAYNAEKSLKKSIESIVEQEYKSYEIIIVNDGSKDGTKEVCQELVDLYPTIRIIDSENRGVSSARNLGLEAANGDWIGFLDSDDCMLPRSLEVLADQTRQTDIKWIIGNFISQNEKSGEKILNRQYFNEKVHTGTLNELPVFCASRNFHCVWGKLYAKSVIKTHQIRFDESRKYGEDLLFNLKYISYVDRFVVLNTAVYFYCYQWGIGLGCSAQKDEWSLQKELCKTVKKELAVNQYIDDNTMKEMNHFYFSQCIASLERTVIEKDQTNKNRILSDPYFMKVLQVEKEEQRIHKIDYWLLKRKWIDLYYGLHKRYAKLKKYK</sequence>
<accession>A0A564UW16</accession>
<evidence type="ECO:0000256" key="2">
    <source>
        <dbReference type="ARBA" id="ARBA00022679"/>
    </source>
</evidence>
<protein>
    <submittedName>
        <fullName evidence="4">Putative glycosyltransferase EpsJ</fullName>
        <ecNumber evidence="4">2.4.-.-</ecNumber>
    </submittedName>
</protein>
<keyword evidence="2 4" id="KW-0808">Transferase</keyword>
<proteinExistence type="predicted"/>
<dbReference type="PANTHER" id="PTHR22916">
    <property type="entry name" value="GLYCOSYLTRANSFERASE"/>
    <property type="match status" value="1"/>
</dbReference>
<dbReference type="Pfam" id="PF00535">
    <property type="entry name" value="Glycos_transf_2"/>
    <property type="match status" value="1"/>
</dbReference>
<organism evidence="4 5">
    <name type="scientific">Dorea longicatena</name>
    <dbReference type="NCBI Taxonomy" id="88431"/>
    <lineage>
        <taxon>Bacteria</taxon>
        <taxon>Bacillati</taxon>
        <taxon>Bacillota</taxon>
        <taxon>Clostridia</taxon>
        <taxon>Lachnospirales</taxon>
        <taxon>Lachnospiraceae</taxon>
        <taxon>Dorea</taxon>
    </lineage>
</organism>
<dbReference type="InterPro" id="IPR001173">
    <property type="entry name" value="Glyco_trans_2-like"/>
</dbReference>
<dbReference type="EC" id="2.4.-.-" evidence="4"/>
<dbReference type="EMBL" id="CABHNM010000079">
    <property type="protein sequence ID" value="VUX23648.1"/>
    <property type="molecule type" value="Genomic_DNA"/>
</dbReference>
<evidence type="ECO:0000313" key="5">
    <source>
        <dbReference type="Proteomes" id="UP000398619"/>
    </source>
</evidence>
<dbReference type="RefSeq" id="WP_144101813.1">
    <property type="nucleotide sequence ID" value="NZ_CABHNM010000079.1"/>
</dbReference>
<dbReference type="Proteomes" id="UP000398619">
    <property type="component" value="Unassembled WGS sequence"/>
</dbReference>
<reference evidence="4 5" key="1">
    <citation type="submission" date="2019-07" db="EMBL/GenBank/DDBJ databases">
        <authorList>
            <person name="Hibberd C M."/>
            <person name="Gehrig L. J."/>
            <person name="Chang H.-W."/>
            <person name="Venkatesh S."/>
        </authorList>
    </citation>
    <scope>NUCLEOTIDE SEQUENCE [LARGE SCALE GENOMIC DNA]</scope>
    <source>
        <strain evidence="4">Dorea_longicatena_SSTS_Bg7063</strain>
    </source>
</reference>
<dbReference type="PANTHER" id="PTHR22916:SF51">
    <property type="entry name" value="GLYCOSYLTRANSFERASE EPSH-RELATED"/>
    <property type="match status" value="1"/>
</dbReference>